<organism evidence="3 4">
    <name type="scientific">Acinetobacter johnsonii</name>
    <dbReference type="NCBI Taxonomy" id="40214"/>
    <lineage>
        <taxon>Bacteria</taxon>
        <taxon>Pseudomonadati</taxon>
        <taxon>Pseudomonadota</taxon>
        <taxon>Gammaproteobacteria</taxon>
        <taxon>Moraxellales</taxon>
        <taxon>Moraxellaceae</taxon>
        <taxon>Acinetobacter</taxon>
    </lineage>
</organism>
<dbReference type="InterPro" id="IPR001296">
    <property type="entry name" value="Glyco_trans_1"/>
</dbReference>
<keyword evidence="1" id="KW-0812">Transmembrane</keyword>
<evidence type="ECO:0000313" key="3">
    <source>
        <dbReference type="EMBL" id="GEK43287.1"/>
    </source>
</evidence>
<dbReference type="PANTHER" id="PTHR12526:SF630">
    <property type="entry name" value="GLYCOSYLTRANSFERASE"/>
    <property type="match status" value="1"/>
</dbReference>
<dbReference type="SUPFAM" id="SSF53756">
    <property type="entry name" value="UDP-Glycosyltransferase/glycogen phosphorylase"/>
    <property type="match status" value="1"/>
</dbReference>
<keyword evidence="1" id="KW-1133">Transmembrane helix</keyword>
<dbReference type="Proteomes" id="UP000321274">
    <property type="component" value="Unassembled WGS sequence"/>
</dbReference>
<dbReference type="CDD" id="cd03801">
    <property type="entry name" value="GT4_PimA-like"/>
    <property type="match status" value="1"/>
</dbReference>
<evidence type="ECO:0000259" key="2">
    <source>
        <dbReference type="Pfam" id="PF00534"/>
    </source>
</evidence>
<dbReference type="AlphaFoldDB" id="A0AAV3W9M3"/>
<feature type="transmembrane region" description="Helical" evidence="1">
    <location>
        <begin position="114"/>
        <end position="133"/>
    </location>
</feature>
<dbReference type="PANTHER" id="PTHR12526">
    <property type="entry name" value="GLYCOSYLTRANSFERASE"/>
    <property type="match status" value="1"/>
</dbReference>
<name>A0AAV3W9M3_ACIJO</name>
<feature type="transmembrane region" description="Helical" evidence="1">
    <location>
        <begin position="81"/>
        <end position="102"/>
    </location>
</feature>
<protein>
    <recommendedName>
        <fullName evidence="2">Glycosyl transferase family 1 domain-containing protein</fullName>
    </recommendedName>
</protein>
<feature type="domain" description="Glycosyl transferase family 1" evidence="2">
    <location>
        <begin position="201"/>
        <end position="356"/>
    </location>
</feature>
<comment type="caution">
    <text evidence="3">The sequence shown here is derived from an EMBL/GenBank/DDBJ whole genome shotgun (WGS) entry which is preliminary data.</text>
</comment>
<dbReference type="Pfam" id="PF00534">
    <property type="entry name" value="Glycos_transf_1"/>
    <property type="match status" value="1"/>
</dbReference>
<reference evidence="3 4" key="1">
    <citation type="submission" date="2019-07" db="EMBL/GenBank/DDBJ databases">
        <title>Whole genome shotgun sequence of Acinetobacter johnsonii NBRC 102197.</title>
        <authorList>
            <person name="Hosoyama A."/>
            <person name="Uohara A."/>
            <person name="Ohji S."/>
            <person name="Ichikawa N."/>
        </authorList>
    </citation>
    <scope>NUCLEOTIDE SEQUENCE [LARGE SCALE GENOMIC DNA]</scope>
    <source>
        <strain evidence="3 4">NBRC 102197</strain>
    </source>
</reference>
<dbReference type="RefSeq" id="WP_114836706.1">
    <property type="nucleotide sequence ID" value="NZ_BJUJ01000008.1"/>
</dbReference>
<sequence length="380" mass="44298">MKICFFDFITLAGGATKGSVHLLERLKNKNVEVHAINVYNNCHEYLEDLRQAKVSYTVLIKSNVKNTIGFKNSLVRRILEIFRQLPVIMLILWNLFISLYKLKPTHVMVNNRKSLIFVFIFKFIFGFKIIYYYRIEASKKYLSKHFVFLLNHVVDHLFCHSKNAIQNMKKFGIDKEVIYLPNCIKMDQKIKVTEEKDSEVFRIFLNAGRIVREKGYHTAVYALNELTQKKYNVILQLPGSITDHQYYNELQDYIYKNKLESRVIFCGWINNVQQEVANSDCMILPSYSEGFPRSIIEAMLLKVPICATPVGGIPEAIINNQTGFLFNIDDYISMANKIELLITQPETRKNIINNAYLFASQHFDETLNTQIFINNVNLND</sequence>
<dbReference type="GO" id="GO:0016757">
    <property type="term" value="F:glycosyltransferase activity"/>
    <property type="evidence" value="ECO:0007669"/>
    <property type="project" value="InterPro"/>
</dbReference>
<dbReference type="Gene3D" id="3.40.50.2000">
    <property type="entry name" value="Glycogen Phosphorylase B"/>
    <property type="match status" value="2"/>
</dbReference>
<dbReference type="GO" id="GO:1901135">
    <property type="term" value="P:carbohydrate derivative metabolic process"/>
    <property type="evidence" value="ECO:0007669"/>
    <property type="project" value="UniProtKB-ARBA"/>
</dbReference>
<gene>
    <name evidence="3" type="ORF">AJO04nite_05450</name>
</gene>
<keyword evidence="1" id="KW-0472">Membrane</keyword>
<dbReference type="EMBL" id="BJUJ01000008">
    <property type="protein sequence ID" value="GEK43287.1"/>
    <property type="molecule type" value="Genomic_DNA"/>
</dbReference>
<evidence type="ECO:0000256" key="1">
    <source>
        <dbReference type="SAM" id="Phobius"/>
    </source>
</evidence>
<proteinExistence type="predicted"/>
<evidence type="ECO:0000313" key="4">
    <source>
        <dbReference type="Proteomes" id="UP000321274"/>
    </source>
</evidence>
<accession>A0AAV3W9M3</accession>